<organism evidence="3 4">
    <name type="scientific">Symbiodinium natans</name>
    <dbReference type="NCBI Taxonomy" id="878477"/>
    <lineage>
        <taxon>Eukaryota</taxon>
        <taxon>Sar</taxon>
        <taxon>Alveolata</taxon>
        <taxon>Dinophyceae</taxon>
        <taxon>Suessiales</taxon>
        <taxon>Symbiodiniaceae</taxon>
        <taxon>Symbiodinium</taxon>
    </lineage>
</organism>
<accession>A0A812NWU5</accession>
<evidence type="ECO:0000313" key="3">
    <source>
        <dbReference type="EMBL" id="CAE7310969.1"/>
    </source>
</evidence>
<evidence type="ECO:0000256" key="1">
    <source>
        <dbReference type="SAM" id="MobiDB-lite"/>
    </source>
</evidence>
<reference evidence="3" key="1">
    <citation type="submission" date="2021-02" db="EMBL/GenBank/DDBJ databases">
        <authorList>
            <person name="Dougan E. K."/>
            <person name="Rhodes N."/>
            <person name="Thang M."/>
            <person name="Chan C."/>
        </authorList>
    </citation>
    <scope>NUCLEOTIDE SEQUENCE</scope>
</reference>
<evidence type="ECO:0000313" key="4">
    <source>
        <dbReference type="Proteomes" id="UP000604046"/>
    </source>
</evidence>
<evidence type="ECO:0000256" key="2">
    <source>
        <dbReference type="SAM" id="SignalP"/>
    </source>
</evidence>
<dbReference type="EMBL" id="CAJNDS010002079">
    <property type="protein sequence ID" value="CAE7310969.1"/>
    <property type="molecule type" value="Genomic_DNA"/>
</dbReference>
<comment type="caution">
    <text evidence="3">The sequence shown here is derived from an EMBL/GenBank/DDBJ whole genome shotgun (WGS) entry which is preliminary data.</text>
</comment>
<gene>
    <name evidence="3" type="ORF">SNAT2548_LOCUS16340</name>
</gene>
<proteinExistence type="predicted"/>
<feature type="chain" id="PRO_5033057104" evidence="2">
    <location>
        <begin position="17"/>
        <end position="578"/>
    </location>
</feature>
<dbReference type="Proteomes" id="UP000604046">
    <property type="component" value="Unassembled WGS sequence"/>
</dbReference>
<keyword evidence="2" id="KW-0732">Signal</keyword>
<sequence length="578" mass="65849">MIIAVFVLMLRVFVRGEEGSKFARFAEFLRQLKASWDYAQPILVVESVVPENKQDVKLFERRLSAQAVVCDAADLGVISRPRVWWTRLPWQDLSNRRGAPTSMRWSSYQGIPKVTFEQPADDLQQYDLGEFEWPRNVSERLRPLPCLTTPSNDPAGRPAPRSCRGKVDSQTQNRWLQDNRRYAPWHYQEDNMWVDVSQHRRLALATAKIKEQLHHLPVGWTQPLREHSRHRAIANGWHIGVAKWFFIFGVFCAVAPTAEAGEIVGPTPRLQPSPLGSSAIATMASLWRSSPLLNGPGVPIFDDALDLAAIEDALEHWSASRATLHPGQSPPRLEPGLVQWLPLWKHWRPHLQHLRAAVVSEVTQMVEDRQDEIEDWFEGLDPHVQLAYGGKSRDCTMKLPIIKELAEEFGWRDMELLEEMQHGFPKLGVIRPGLGWRLRDDKRYAEPTDIEEVFRQNEKFVQQKLSRGKVDPCWQIMADEIAADVSLGRMEGPFAAPEHWCRRTIPLSSHSHTAQLLPRLKAGFLALSRLQCIRLGQTARRKSGGRKIGGGQAPMAQWGRRTRQLIMPLMPSCTSLGL</sequence>
<feature type="signal peptide" evidence="2">
    <location>
        <begin position="1"/>
        <end position="16"/>
    </location>
</feature>
<feature type="region of interest" description="Disordered" evidence="1">
    <location>
        <begin position="145"/>
        <end position="170"/>
    </location>
</feature>
<keyword evidence="4" id="KW-1185">Reference proteome</keyword>
<protein>
    <submittedName>
        <fullName evidence="3">Uncharacterized protein</fullName>
    </submittedName>
</protein>
<name>A0A812NWU5_9DINO</name>
<dbReference type="AlphaFoldDB" id="A0A812NWU5"/>